<keyword evidence="7 9" id="KW-0811">Translocation</keyword>
<dbReference type="PANTHER" id="PTHR33910:SF1">
    <property type="entry name" value="PROTEIN TRANSLOCASE SUBUNIT SECE"/>
    <property type="match status" value="1"/>
</dbReference>
<comment type="function">
    <text evidence="9">Essential subunit of the Sec protein translocation channel SecYEG. Clamps together the 2 halves of SecY. May contact the channel plug during translocation.</text>
</comment>
<dbReference type="Pfam" id="PF00584">
    <property type="entry name" value="SecE"/>
    <property type="match status" value="1"/>
</dbReference>
<evidence type="ECO:0000256" key="10">
    <source>
        <dbReference type="SAM" id="MobiDB-lite"/>
    </source>
</evidence>
<comment type="similarity">
    <text evidence="9">Belongs to the SecE/SEC61-gamma family.</text>
</comment>
<keyword evidence="2 9" id="KW-0813">Transport</keyword>
<evidence type="ECO:0000313" key="12">
    <source>
        <dbReference type="Proteomes" id="UP000587396"/>
    </source>
</evidence>
<dbReference type="EMBL" id="JACMSE010000005">
    <property type="protein sequence ID" value="MBC2889375.1"/>
    <property type="molecule type" value="Genomic_DNA"/>
</dbReference>
<keyword evidence="4 9" id="KW-0812">Transmembrane</keyword>
<dbReference type="RefSeq" id="WP_080142527.1">
    <property type="nucleotide sequence ID" value="NZ_JAASIO010000009.1"/>
</dbReference>
<keyword evidence="3 9" id="KW-1003">Cell membrane</keyword>
<accession>A0A842JHX6</accession>
<dbReference type="InterPro" id="IPR005807">
    <property type="entry name" value="SecE_bac"/>
</dbReference>
<feature type="compositionally biased region" description="Basic and acidic residues" evidence="10">
    <location>
        <begin position="49"/>
        <end position="58"/>
    </location>
</feature>
<protein>
    <recommendedName>
        <fullName evidence="9">Protein translocase subunit SecE</fullName>
    </recommendedName>
</protein>
<dbReference type="GO" id="GO:0009306">
    <property type="term" value="P:protein secretion"/>
    <property type="evidence" value="ECO:0007669"/>
    <property type="project" value="UniProtKB-UniRule"/>
</dbReference>
<evidence type="ECO:0000256" key="3">
    <source>
        <dbReference type="ARBA" id="ARBA00022475"/>
    </source>
</evidence>
<dbReference type="PANTHER" id="PTHR33910">
    <property type="entry name" value="PROTEIN TRANSLOCASE SUBUNIT SECE"/>
    <property type="match status" value="1"/>
</dbReference>
<feature type="compositionally biased region" description="Basic and acidic residues" evidence="10">
    <location>
        <begin position="64"/>
        <end position="84"/>
    </location>
</feature>
<dbReference type="GO" id="GO:0006605">
    <property type="term" value="P:protein targeting"/>
    <property type="evidence" value="ECO:0007669"/>
    <property type="project" value="UniProtKB-UniRule"/>
</dbReference>
<dbReference type="InterPro" id="IPR001901">
    <property type="entry name" value="Translocase_SecE/Sec61-g"/>
</dbReference>
<comment type="subunit">
    <text evidence="9">Component of the Sec protein translocase complex. Heterotrimer consisting of SecY, SecE and SecG subunits. The heterotrimers can form oligomers, although 1 heterotrimer is thought to be able to translocate proteins. Interacts with the ribosome. Interacts with SecDF, and other proteins may be involved. Interacts with SecA.</text>
</comment>
<keyword evidence="12" id="KW-1185">Reference proteome</keyword>
<dbReference type="HAMAP" id="MF_00422">
    <property type="entry name" value="SecE"/>
    <property type="match status" value="1"/>
</dbReference>
<dbReference type="GO" id="GO:0008320">
    <property type="term" value="F:protein transmembrane transporter activity"/>
    <property type="evidence" value="ECO:0007669"/>
    <property type="project" value="UniProtKB-UniRule"/>
</dbReference>
<dbReference type="GO" id="GO:0005886">
    <property type="term" value="C:plasma membrane"/>
    <property type="evidence" value="ECO:0007669"/>
    <property type="project" value="UniProtKB-SubCell"/>
</dbReference>
<evidence type="ECO:0000256" key="8">
    <source>
        <dbReference type="ARBA" id="ARBA00023136"/>
    </source>
</evidence>
<organism evidence="11 12">
    <name type="scientific">Gordonibacter massiliensis</name>
    <name type="common">ex Traore et al. 2017</name>
    <dbReference type="NCBI Taxonomy" id="1841863"/>
    <lineage>
        <taxon>Bacteria</taxon>
        <taxon>Bacillati</taxon>
        <taxon>Actinomycetota</taxon>
        <taxon>Coriobacteriia</taxon>
        <taxon>Eggerthellales</taxon>
        <taxon>Eggerthellaceae</taxon>
        <taxon>Gordonibacter</taxon>
    </lineage>
</organism>
<keyword evidence="6 9" id="KW-1133">Transmembrane helix</keyword>
<feature type="region of interest" description="Disordered" evidence="10">
    <location>
        <begin position="49"/>
        <end position="85"/>
    </location>
</feature>
<dbReference type="AlphaFoldDB" id="A0A842JHX6"/>
<keyword evidence="5 9" id="KW-0653">Protein transport</keyword>
<comment type="caution">
    <text evidence="11">The sequence shown here is derived from an EMBL/GenBank/DDBJ whole genome shotgun (WGS) entry which is preliminary data.</text>
</comment>
<dbReference type="Gene3D" id="1.20.5.1030">
    <property type="entry name" value="Preprotein translocase secy subunit"/>
    <property type="match status" value="1"/>
</dbReference>
<evidence type="ECO:0000313" key="11">
    <source>
        <dbReference type="EMBL" id="MBC2889375.1"/>
    </source>
</evidence>
<evidence type="ECO:0000256" key="6">
    <source>
        <dbReference type="ARBA" id="ARBA00022989"/>
    </source>
</evidence>
<dbReference type="Proteomes" id="UP000587396">
    <property type="component" value="Unassembled WGS sequence"/>
</dbReference>
<reference evidence="11 12" key="1">
    <citation type="submission" date="2020-08" db="EMBL/GenBank/DDBJ databases">
        <authorList>
            <person name="Liu C."/>
            <person name="Sun Q."/>
        </authorList>
    </citation>
    <scope>NUCLEOTIDE SEQUENCE [LARGE SCALE GENOMIC DNA]</scope>
    <source>
        <strain evidence="11 12">N22</strain>
    </source>
</reference>
<comment type="subcellular location">
    <subcellularLocation>
        <location evidence="9">Cell membrane</location>
        <topology evidence="9">Single-pass membrane protein</topology>
    </subcellularLocation>
    <subcellularLocation>
        <location evidence="1">Membrane</location>
    </subcellularLocation>
</comment>
<evidence type="ECO:0000256" key="2">
    <source>
        <dbReference type="ARBA" id="ARBA00022448"/>
    </source>
</evidence>
<dbReference type="GO" id="GO:0043952">
    <property type="term" value="P:protein transport by the Sec complex"/>
    <property type="evidence" value="ECO:0007669"/>
    <property type="project" value="UniProtKB-UniRule"/>
</dbReference>
<evidence type="ECO:0000256" key="7">
    <source>
        <dbReference type="ARBA" id="ARBA00023010"/>
    </source>
</evidence>
<evidence type="ECO:0000256" key="9">
    <source>
        <dbReference type="HAMAP-Rule" id="MF_00422"/>
    </source>
</evidence>
<evidence type="ECO:0000256" key="4">
    <source>
        <dbReference type="ARBA" id="ARBA00022692"/>
    </source>
</evidence>
<proteinExistence type="inferred from homology"/>
<sequence length="149" mass="16350">MAKKSKTQRAKASAARAARKAQALEAESAAVEAKDIAEADAAATEPKKRFFKKADKAESPVADKQGKNIEKQAEKKPEKKVEAKPKKRRFGFLKDVRSEMKRVTWPTKQDVLRWSVVVVVALLFFGVYVALLDNVVITPVLVGISSLGA</sequence>
<feature type="compositionally biased region" description="Low complexity" evidence="10">
    <location>
        <begin position="10"/>
        <end position="24"/>
    </location>
</feature>
<feature type="transmembrane region" description="Helical" evidence="9">
    <location>
        <begin position="111"/>
        <end position="131"/>
    </location>
</feature>
<feature type="region of interest" description="Disordered" evidence="10">
    <location>
        <begin position="1"/>
        <end position="24"/>
    </location>
</feature>
<dbReference type="InterPro" id="IPR038379">
    <property type="entry name" value="SecE_sf"/>
</dbReference>
<keyword evidence="8 9" id="KW-0472">Membrane</keyword>
<name>A0A842JHX6_9ACTN</name>
<dbReference type="GO" id="GO:0065002">
    <property type="term" value="P:intracellular protein transmembrane transport"/>
    <property type="evidence" value="ECO:0007669"/>
    <property type="project" value="UniProtKB-UniRule"/>
</dbReference>
<dbReference type="NCBIfam" id="TIGR00964">
    <property type="entry name" value="secE_bact"/>
    <property type="match status" value="1"/>
</dbReference>
<gene>
    <name evidence="9 11" type="primary">secE</name>
    <name evidence="11" type="ORF">H7313_08450</name>
</gene>
<evidence type="ECO:0000256" key="1">
    <source>
        <dbReference type="ARBA" id="ARBA00004370"/>
    </source>
</evidence>
<evidence type="ECO:0000256" key="5">
    <source>
        <dbReference type="ARBA" id="ARBA00022927"/>
    </source>
</evidence>